<keyword evidence="6 7" id="KW-0472">Membrane</keyword>
<feature type="transmembrane region" description="Helical" evidence="7">
    <location>
        <begin position="217"/>
        <end position="237"/>
    </location>
</feature>
<keyword evidence="7" id="KW-0813">Transport</keyword>
<comment type="function">
    <text evidence="7">Part of the twin-arginine translocation (Tat) system that transports large folded proteins containing a characteristic twin-arginine motif in their signal peptide across membranes. Together with TatB, TatC is part of a receptor directly interacting with Tat signal peptides.</text>
</comment>
<dbReference type="GO" id="GO:0033281">
    <property type="term" value="C:TAT protein transport complex"/>
    <property type="evidence" value="ECO:0007669"/>
    <property type="project" value="UniProtKB-UniRule"/>
</dbReference>
<evidence type="ECO:0000256" key="1">
    <source>
        <dbReference type="ARBA" id="ARBA00004141"/>
    </source>
</evidence>
<feature type="transmembrane region" description="Helical" evidence="7">
    <location>
        <begin position="157"/>
        <end position="181"/>
    </location>
</feature>
<accession>A0A5Q2FDT9</accession>
<evidence type="ECO:0000256" key="7">
    <source>
        <dbReference type="HAMAP-Rule" id="MF_00902"/>
    </source>
</evidence>
<comment type="subcellular location">
    <subcellularLocation>
        <location evidence="7">Cell membrane</location>
        <topology evidence="7">Multi-pass membrane protein</topology>
    </subcellularLocation>
    <subcellularLocation>
        <location evidence="1">Membrane</location>
        <topology evidence="1">Multi-pass membrane protein</topology>
    </subcellularLocation>
</comment>
<evidence type="ECO:0000256" key="3">
    <source>
        <dbReference type="ARBA" id="ARBA00022927"/>
    </source>
</evidence>
<keyword evidence="5 7" id="KW-0811">Translocation</keyword>
<dbReference type="PANTHER" id="PTHR30371">
    <property type="entry name" value="SEC-INDEPENDENT PROTEIN TRANSLOCASE PROTEIN TATC"/>
    <property type="match status" value="1"/>
</dbReference>
<dbReference type="NCBIfam" id="TIGR00945">
    <property type="entry name" value="tatC"/>
    <property type="match status" value="1"/>
</dbReference>
<reference evidence="8 9" key="1">
    <citation type="submission" date="2019-10" db="EMBL/GenBank/DDBJ databases">
        <title>Genomic analysis of Raineyella sp. CBA3103.</title>
        <authorList>
            <person name="Roh S.W."/>
        </authorList>
    </citation>
    <scope>NUCLEOTIDE SEQUENCE [LARGE SCALE GENOMIC DNA]</scope>
    <source>
        <strain evidence="8 9">CBA3103</strain>
    </source>
</reference>
<gene>
    <name evidence="7 8" type="primary">tatC</name>
    <name evidence="8" type="ORF">Rai3103_15800</name>
</gene>
<dbReference type="Proteomes" id="UP000386847">
    <property type="component" value="Chromosome"/>
</dbReference>
<keyword evidence="7" id="KW-1003">Cell membrane</keyword>
<dbReference type="EMBL" id="CP045725">
    <property type="protein sequence ID" value="QGF25290.1"/>
    <property type="molecule type" value="Genomic_DNA"/>
</dbReference>
<dbReference type="PRINTS" id="PR01840">
    <property type="entry name" value="TATCFAMILY"/>
</dbReference>
<sequence length="265" mass="28768">MTLVDHFRELRYRVIMIVVLILIGMAVTAFFYNDLYEFLLRPYLRAVQELNRSRPDQQVMVVNAGVAAPMTLAIKIVAIAGTVVSSPFWLYQIWAFIVPGLLAKERRWTLGFIGAGVPLFLSGVALGYWVLPKGLVVLLGFTPQNSPVANMVEMVPFLTFMIQIMLVFGVAFLLPVVIVALDFAGVITGAQLAAVRSYSIVGIFIFAAVASPSTDPISMLALAVPMSVLYVVAEIICRVNDRRRAGRLAAAEAAEVESGTGTAGD</sequence>
<comment type="subunit">
    <text evidence="7">The Tat system comprises two distinct complexes: a TatABC complex, containing multiple copies of TatA, TatB and TatC subunits, and a separate TatA complex, containing only TatA subunits. Substrates initially bind to the TatABC complex, which probably triggers association of the separate TatA complex to form the active translocon.</text>
</comment>
<evidence type="ECO:0000256" key="6">
    <source>
        <dbReference type="ARBA" id="ARBA00023136"/>
    </source>
</evidence>
<protein>
    <recommendedName>
        <fullName evidence="7">Sec-independent protein translocase protein TatC</fullName>
    </recommendedName>
</protein>
<evidence type="ECO:0000256" key="2">
    <source>
        <dbReference type="ARBA" id="ARBA00022692"/>
    </source>
</evidence>
<feature type="transmembrane region" description="Helical" evidence="7">
    <location>
        <begin position="193"/>
        <end position="211"/>
    </location>
</feature>
<keyword evidence="2 7" id="KW-0812">Transmembrane</keyword>
<comment type="similarity">
    <text evidence="7">Belongs to the TatC family.</text>
</comment>
<evidence type="ECO:0000313" key="8">
    <source>
        <dbReference type="EMBL" id="QGF25290.1"/>
    </source>
</evidence>
<proteinExistence type="inferred from homology"/>
<dbReference type="GO" id="GO:0065002">
    <property type="term" value="P:intracellular protein transmembrane transport"/>
    <property type="evidence" value="ECO:0007669"/>
    <property type="project" value="TreeGrafter"/>
</dbReference>
<keyword evidence="3 7" id="KW-0653">Protein transport</keyword>
<dbReference type="PANTHER" id="PTHR30371:SF0">
    <property type="entry name" value="SEC-INDEPENDENT PROTEIN TRANSLOCASE PROTEIN TATC, CHLOROPLASTIC-RELATED"/>
    <property type="match status" value="1"/>
</dbReference>
<feature type="transmembrane region" description="Helical" evidence="7">
    <location>
        <begin position="110"/>
        <end position="131"/>
    </location>
</feature>
<feature type="transmembrane region" description="Helical" evidence="7">
    <location>
        <begin position="12"/>
        <end position="32"/>
    </location>
</feature>
<dbReference type="Pfam" id="PF00902">
    <property type="entry name" value="TatC"/>
    <property type="match status" value="1"/>
</dbReference>
<keyword evidence="4 7" id="KW-1133">Transmembrane helix</keyword>
<dbReference type="GO" id="GO:0043953">
    <property type="term" value="P:protein transport by the Tat complex"/>
    <property type="evidence" value="ECO:0007669"/>
    <property type="project" value="UniProtKB-UniRule"/>
</dbReference>
<keyword evidence="9" id="KW-1185">Reference proteome</keyword>
<organism evidence="8 9">
    <name type="scientific">Raineyella fluvialis</name>
    <dbReference type="NCBI Taxonomy" id="2662261"/>
    <lineage>
        <taxon>Bacteria</taxon>
        <taxon>Bacillati</taxon>
        <taxon>Actinomycetota</taxon>
        <taxon>Actinomycetes</taxon>
        <taxon>Propionibacteriales</taxon>
        <taxon>Propionibacteriaceae</taxon>
        <taxon>Raineyella</taxon>
    </lineage>
</organism>
<name>A0A5Q2FDT9_9ACTN</name>
<evidence type="ECO:0000256" key="5">
    <source>
        <dbReference type="ARBA" id="ARBA00023010"/>
    </source>
</evidence>
<dbReference type="AlphaFoldDB" id="A0A5Q2FDT9"/>
<dbReference type="HAMAP" id="MF_00902">
    <property type="entry name" value="TatC"/>
    <property type="match status" value="1"/>
</dbReference>
<dbReference type="KEGG" id="rain:Rai3103_15800"/>
<evidence type="ECO:0000313" key="9">
    <source>
        <dbReference type="Proteomes" id="UP000386847"/>
    </source>
</evidence>
<evidence type="ECO:0000256" key="4">
    <source>
        <dbReference type="ARBA" id="ARBA00022989"/>
    </source>
</evidence>
<dbReference type="GO" id="GO:0009977">
    <property type="term" value="F:proton motive force dependent protein transmembrane transporter activity"/>
    <property type="evidence" value="ECO:0007669"/>
    <property type="project" value="TreeGrafter"/>
</dbReference>
<feature type="transmembrane region" description="Helical" evidence="7">
    <location>
        <begin position="72"/>
        <end position="98"/>
    </location>
</feature>
<dbReference type="InterPro" id="IPR002033">
    <property type="entry name" value="TatC"/>
</dbReference>